<accession>A0ABS6XU11</accession>
<organism evidence="1 2">
    <name type="scientific">Flavobacterium taihuense</name>
    <dbReference type="NCBI Taxonomy" id="2857508"/>
    <lineage>
        <taxon>Bacteria</taxon>
        <taxon>Pseudomonadati</taxon>
        <taxon>Bacteroidota</taxon>
        <taxon>Flavobacteriia</taxon>
        <taxon>Flavobacteriales</taxon>
        <taxon>Flavobacteriaceae</taxon>
        <taxon>Flavobacterium</taxon>
    </lineage>
</organism>
<evidence type="ECO:0008006" key="3">
    <source>
        <dbReference type="Google" id="ProtNLM"/>
    </source>
</evidence>
<dbReference type="RefSeq" id="WP_219316686.1">
    <property type="nucleotide sequence ID" value="NZ_JAHWYN010000005.1"/>
</dbReference>
<comment type="caution">
    <text evidence="1">The sequence shown here is derived from an EMBL/GenBank/DDBJ whole genome shotgun (WGS) entry which is preliminary data.</text>
</comment>
<reference evidence="1 2" key="1">
    <citation type="submission" date="2021-07" db="EMBL/GenBank/DDBJ databases">
        <title>Flavobacterium sp. nov. isolated from sediment on the Taihu Lake.</title>
        <authorList>
            <person name="Qu J.-H."/>
        </authorList>
    </citation>
    <scope>NUCLEOTIDE SEQUENCE [LARGE SCALE GENOMIC DNA]</scope>
    <source>
        <strain evidence="1 2">NAS39</strain>
    </source>
</reference>
<name>A0ABS6XU11_9FLAO</name>
<keyword evidence="2" id="KW-1185">Reference proteome</keyword>
<evidence type="ECO:0000313" key="2">
    <source>
        <dbReference type="Proteomes" id="UP000812031"/>
    </source>
</evidence>
<protein>
    <recommendedName>
        <fullName evidence="3">Antibiotic biosynthesis monooxygenase</fullName>
    </recommendedName>
</protein>
<sequence length="232" mass="27068">MTTLHRNLDTDGKDWKATEQEYFDKITSKNDLIIGSEILTHYYTGNSTEVILVNVYKTWEDIEKAQAISDELAKKAWSDEKARTAFFDKHRSYYVPLHSDEIYASIETIGMKEFKPSTKEPMIVYIRKSQMSMTGKGKGMKEYNEKITLKDPFIKGYYPFRHSWGSDSRDFMEAYFYDSFADIEKSNQKQDELVKAAWPKEADSKAFFDELKLVFTGIHGDYIYHNLPSTSK</sequence>
<evidence type="ECO:0000313" key="1">
    <source>
        <dbReference type="EMBL" id="MBW4360170.1"/>
    </source>
</evidence>
<dbReference type="Proteomes" id="UP000812031">
    <property type="component" value="Unassembled WGS sequence"/>
</dbReference>
<proteinExistence type="predicted"/>
<dbReference type="EMBL" id="JAHWYN010000005">
    <property type="protein sequence ID" value="MBW4360170.1"/>
    <property type="molecule type" value="Genomic_DNA"/>
</dbReference>
<gene>
    <name evidence="1" type="ORF">KZH69_06705</name>
</gene>